<feature type="domain" description="Aminoglycoside phosphotransferase" evidence="1">
    <location>
        <begin position="29"/>
        <end position="243"/>
    </location>
</feature>
<dbReference type="InterPro" id="IPR002575">
    <property type="entry name" value="Aminoglycoside_PTrfase"/>
</dbReference>
<dbReference type="Pfam" id="PF01636">
    <property type="entry name" value="APH"/>
    <property type="match status" value="1"/>
</dbReference>
<name>A0A2S6AL72_9NOCA</name>
<accession>A0A2S6AL72</accession>
<comment type="caution">
    <text evidence="2">The sequence shown here is derived from an EMBL/GenBank/DDBJ whole genome shotgun (WGS) entry which is preliminary data.</text>
</comment>
<dbReference type="Gene3D" id="1.10.510.10">
    <property type="entry name" value="Transferase(Phosphotransferase) domain 1"/>
    <property type="match status" value="1"/>
</dbReference>
<reference evidence="2 3" key="1">
    <citation type="submission" date="2018-02" db="EMBL/GenBank/DDBJ databases">
        <title>8 Nocardia nova and 1 Nocardia cyriacigeorgica strain used for evolution to TMP-SMX.</title>
        <authorList>
            <person name="Mehta H."/>
            <person name="Weng J."/>
            <person name="Shamoo Y."/>
        </authorList>
    </citation>
    <scope>NUCLEOTIDE SEQUENCE [LARGE SCALE GENOMIC DNA]</scope>
    <source>
        <strain evidence="2 3">MDA3139</strain>
    </source>
</reference>
<dbReference type="RefSeq" id="WP_104375097.1">
    <property type="nucleotide sequence ID" value="NZ_PSZC01000017.1"/>
</dbReference>
<dbReference type="SUPFAM" id="SSF56112">
    <property type="entry name" value="Protein kinase-like (PK-like)"/>
    <property type="match status" value="1"/>
</dbReference>
<dbReference type="OrthoDB" id="4531749at2"/>
<dbReference type="InterPro" id="IPR011009">
    <property type="entry name" value="Kinase-like_dom_sf"/>
</dbReference>
<proteinExistence type="predicted"/>
<sequence>MAADSALPGRLALEQACAAFGLNPNAAQLLHRRSNAVWQVGDVVVRLAPDTPLRRTRAATSIAVTRWLASTATEPIALPPLPGEQPVVVDGAVATFWPYRSSAAQPSARDVGSLVRRLHQQPSPPFRIPQYRPLRRLRDALDVDAARPQPVLSDHERGWLRIHVDVLVTAFETTRFPLGYGLVHADAHEENMVVVDGGWVLIDWDNACYGPRELDLVGALPDHFHNPHTHRAEFVRSYGYDMLEWSGWRLLRDITEYHSLGSYIRLAADEPGAEHELRRRVQSLCKGDRDVVWRPVS</sequence>
<dbReference type="Proteomes" id="UP000239874">
    <property type="component" value="Unassembled WGS sequence"/>
</dbReference>
<evidence type="ECO:0000313" key="2">
    <source>
        <dbReference type="EMBL" id="PPJ35978.1"/>
    </source>
</evidence>
<evidence type="ECO:0000313" key="3">
    <source>
        <dbReference type="Proteomes" id="UP000239874"/>
    </source>
</evidence>
<gene>
    <name evidence="2" type="ORF">C5E45_23040</name>
</gene>
<evidence type="ECO:0000259" key="1">
    <source>
        <dbReference type="Pfam" id="PF01636"/>
    </source>
</evidence>
<dbReference type="AlphaFoldDB" id="A0A2S6AL72"/>
<organism evidence="2 3">
    <name type="scientific">Nocardia nova</name>
    <dbReference type="NCBI Taxonomy" id="37330"/>
    <lineage>
        <taxon>Bacteria</taxon>
        <taxon>Bacillati</taxon>
        <taxon>Actinomycetota</taxon>
        <taxon>Actinomycetes</taxon>
        <taxon>Mycobacteriales</taxon>
        <taxon>Nocardiaceae</taxon>
        <taxon>Nocardia</taxon>
    </lineage>
</organism>
<protein>
    <recommendedName>
        <fullName evidence="1">Aminoglycoside phosphotransferase domain-containing protein</fullName>
    </recommendedName>
</protein>
<dbReference type="EMBL" id="PSZC01000017">
    <property type="protein sequence ID" value="PPJ35978.1"/>
    <property type="molecule type" value="Genomic_DNA"/>
</dbReference>